<evidence type="ECO:0000313" key="3">
    <source>
        <dbReference type="EMBL" id="MFB9475065.1"/>
    </source>
</evidence>
<evidence type="ECO:0000313" key="4">
    <source>
        <dbReference type="Proteomes" id="UP001589568"/>
    </source>
</evidence>
<feature type="chain" id="PRO_5046555127" description="Secreted protein" evidence="2">
    <location>
        <begin position="27"/>
        <end position="190"/>
    </location>
</feature>
<keyword evidence="4" id="KW-1185">Reference proteome</keyword>
<feature type="region of interest" description="Disordered" evidence="1">
    <location>
        <begin position="38"/>
        <end position="68"/>
    </location>
</feature>
<proteinExistence type="predicted"/>
<keyword evidence="2" id="KW-0732">Signal</keyword>
<reference evidence="3 4" key="1">
    <citation type="submission" date="2024-09" db="EMBL/GenBank/DDBJ databases">
        <authorList>
            <person name="Sun Q."/>
            <person name="Mori K."/>
        </authorList>
    </citation>
    <scope>NUCLEOTIDE SEQUENCE [LARGE SCALE GENOMIC DNA]</scope>
    <source>
        <strain evidence="3 4">JCM 3324</strain>
    </source>
</reference>
<comment type="caution">
    <text evidence="3">The sequence shown here is derived from an EMBL/GenBank/DDBJ whole genome shotgun (WGS) entry which is preliminary data.</text>
</comment>
<dbReference type="EMBL" id="JBHMCF010000040">
    <property type="protein sequence ID" value="MFB9475065.1"/>
    <property type="molecule type" value="Genomic_DNA"/>
</dbReference>
<dbReference type="RefSeq" id="WP_364368670.1">
    <property type="nucleotide sequence ID" value="NZ_JBHMCF010000040.1"/>
</dbReference>
<name>A0ABV5NXM6_9ACTN</name>
<protein>
    <recommendedName>
        <fullName evidence="5">Secreted protein</fullName>
    </recommendedName>
</protein>
<feature type="signal peptide" evidence="2">
    <location>
        <begin position="1"/>
        <end position="26"/>
    </location>
</feature>
<gene>
    <name evidence="3" type="ORF">ACFFR3_36720</name>
</gene>
<evidence type="ECO:0000256" key="2">
    <source>
        <dbReference type="SAM" id="SignalP"/>
    </source>
</evidence>
<evidence type="ECO:0008006" key="5">
    <source>
        <dbReference type="Google" id="ProtNLM"/>
    </source>
</evidence>
<sequence>MSDRSRPRSALLLVLGLLSTFVAAVAATFTVLLQPPQATPTPAQTTPAQTIPAQTTPAQTTPAQTVDPENAEYDDSLDDRLPAGSAIPLTLSPATRTQLATTGVPVDDAIVYLGMIFGETPQEDEFHAVALRDGQHYWTARGDSPWTYRGRFDARVCAAPVPAELIRAWGSTSLFGSTAPPGTTRQPNTC</sequence>
<organism evidence="3 4">
    <name type="scientific">Nonomuraea salmonea</name>
    <dbReference type="NCBI Taxonomy" id="46181"/>
    <lineage>
        <taxon>Bacteria</taxon>
        <taxon>Bacillati</taxon>
        <taxon>Actinomycetota</taxon>
        <taxon>Actinomycetes</taxon>
        <taxon>Streptosporangiales</taxon>
        <taxon>Streptosporangiaceae</taxon>
        <taxon>Nonomuraea</taxon>
    </lineage>
</organism>
<evidence type="ECO:0000256" key="1">
    <source>
        <dbReference type="SAM" id="MobiDB-lite"/>
    </source>
</evidence>
<dbReference type="Proteomes" id="UP001589568">
    <property type="component" value="Unassembled WGS sequence"/>
</dbReference>
<accession>A0ABV5NXM6</accession>
<feature type="compositionally biased region" description="Low complexity" evidence="1">
    <location>
        <begin position="38"/>
        <end position="65"/>
    </location>
</feature>